<evidence type="ECO:0000259" key="1">
    <source>
        <dbReference type="Pfam" id="PF13480"/>
    </source>
</evidence>
<keyword evidence="2" id="KW-0808">Transferase</keyword>
<dbReference type="EMBL" id="FWXY01000006">
    <property type="protein sequence ID" value="SMC65764.1"/>
    <property type="molecule type" value="Genomic_DNA"/>
</dbReference>
<dbReference type="STRING" id="1121400.SAMN02746065_106157"/>
<sequence>MKVRPFYPMSPTENKYMKTIGTIEDAPTCARLWKHFYPRSTVFDLWEVREIFARHFGRRHCFVVHYTDEKDNVSPGENGVRLKIKDSDINAIDGVLPLSWIEEKKEFAFFPGETWKDRTWLEQNKIIAPNKEVMTRLIHGIPGAAELRYLCPPPWETGDKIGQNGTNAPVTGSMGEMHIDEVGYLFHPANHGIKEEQYPAYLLGFAGKSRKKILAEIHAIEKKGVKFRYNVLEDIELLFQFNQDNFKENGYFHDPRFLNAFRELAQMLHQKKMLRVVTVLVDNKTAAVDMAAVWNHTCFFLAGGTSRTVPGIAKLINLHHIQWACSHTHHLGDMPLEEIHSLDFLCGDFGWKERFHLSPRPLYKIIVPEKGHGYAPLS</sequence>
<organism evidence="2 3">
    <name type="scientific">Desulfocicer vacuolatum DSM 3385</name>
    <dbReference type="NCBI Taxonomy" id="1121400"/>
    <lineage>
        <taxon>Bacteria</taxon>
        <taxon>Pseudomonadati</taxon>
        <taxon>Thermodesulfobacteriota</taxon>
        <taxon>Desulfobacteria</taxon>
        <taxon>Desulfobacterales</taxon>
        <taxon>Desulfobacteraceae</taxon>
        <taxon>Desulfocicer</taxon>
    </lineage>
</organism>
<evidence type="ECO:0000313" key="2">
    <source>
        <dbReference type="EMBL" id="SMC65764.1"/>
    </source>
</evidence>
<feature type="domain" description="BioF2-like acetyltransferase" evidence="1">
    <location>
        <begin position="208"/>
        <end position="353"/>
    </location>
</feature>
<dbReference type="InterPro" id="IPR038740">
    <property type="entry name" value="BioF2-like_GNAT_dom"/>
</dbReference>
<protein>
    <submittedName>
        <fullName evidence="2">Acetyltransferase (GNAT) domain-containing protein</fullName>
    </submittedName>
</protein>
<evidence type="ECO:0000313" key="3">
    <source>
        <dbReference type="Proteomes" id="UP000192418"/>
    </source>
</evidence>
<dbReference type="GO" id="GO:0016740">
    <property type="term" value="F:transferase activity"/>
    <property type="evidence" value="ECO:0007669"/>
    <property type="project" value="UniProtKB-KW"/>
</dbReference>
<gene>
    <name evidence="2" type="ORF">SAMN02746065_106157</name>
</gene>
<name>A0A1W2AYR9_9BACT</name>
<dbReference type="SUPFAM" id="SSF55729">
    <property type="entry name" value="Acyl-CoA N-acyltransferases (Nat)"/>
    <property type="match status" value="1"/>
</dbReference>
<dbReference type="AlphaFoldDB" id="A0A1W2AYR9"/>
<reference evidence="2 3" key="1">
    <citation type="submission" date="2017-04" db="EMBL/GenBank/DDBJ databases">
        <authorList>
            <person name="Afonso C.L."/>
            <person name="Miller P.J."/>
            <person name="Scott M.A."/>
            <person name="Spackman E."/>
            <person name="Goraichik I."/>
            <person name="Dimitrov K.M."/>
            <person name="Suarez D.L."/>
            <person name="Swayne D.E."/>
        </authorList>
    </citation>
    <scope>NUCLEOTIDE SEQUENCE [LARGE SCALE GENOMIC DNA]</scope>
    <source>
        <strain evidence="2 3">DSM 3385</strain>
    </source>
</reference>
<accession>A0A1W2AYR9</accession>
<dbReference type="Proteomes" id="UP000192418">
    <property type="component" value="Unassembled WGS sequence"/>
</dbReference>
<dbReference type="Pfam" id="PF13480">
    <property type="entry name" value="Acetyltransf_6"/>
    <property type="match status" value="1"/>
</dbReference>
<dbReference type="Gene3D" id="3.40.630.30">
    <property type="match status" value="1"/>
</dbReference>
<dbReference type="InterPro" id="IPR016181">
    <property type="entry name" value="Acyl_CoA_acyltransferase"/>
</dbReference>
<keyword evidence="3" id="KW-1185">Reference proteome</keyword>
<proteinExistence type="predicted"/>